<dbReference type="EMBL" id="MK089780">
    <property type="protein sequence ID" value="AYR04395.1"/>
    <property type="molecule type" value="Genomic_DNA"/>
</dbReference>
<keyword evidence="1" id="KW-0472">Membrane</keyword>
<dbReference type="Proteomes" id="UP000298803">
    <property type="component" value="Segment"/>
</dbReference>
<keyword evidence="3" id="KW-1185">Reference proteome</keyword>
<name>A0A4P1LUD9_9CAUD</name>
<keyword evidence="1" id="KW-1133">Transmembrane helix</keyword>
<organism evidence="2 3">
    <name type="scientific">Acinetobacter phage vB_AbaP_APK14</name>
    <dbReference type="NCBI Taxonomy" id="2483772"/>
    <lineage>
        <taxon>Viruses</taxon>
        <taxon>Duplodnaviria</taxon>
        <taxon>Heunggongvirae</taxon>
        <taxon>Uroviricota</taxon>
        <taxon>Caudoviricetes</taxon>
        <taxon>Autographivirales</taxon>
        <taxon>Autoscriptoviridae</taxon>
        <taxon>Beijerinckvirinae</taxon>
        <taxon>Friunavirus</taxon>
        <taxon>Friunavirus APK14</taxon>
    </lineage>
</organism>
<feature type="transmembrane region" description="Helical" evidence="1">
    <location>
        <begin position="71"/>
        <end position="96"/>
    </location>
</feature>
<feature type="transmembrane region" description="Helical" evidence="1">
    <location>
        <begin position="102"/>
        <end position="120"/>
    </location>
</feature>
<evidence type="ECO:0000313" key="3">
    <source>
        <dbReference type="Proteomes" id="UP000298803"/>
    </source>
</evidence>
<evidence type="ECO:0000256" key="1">
    <source>
        <dbReference type="SAM" id="Phobius"/>
    </source>
</evidence>
<reference evidence="2 3" key="1">
    <citation type="submission" date="2018-10" db="EMBL/GenBank/DDBJ databases">
        <authorList>
            <person name="Timoshina O.Y."/>
            <person name="Shneider M.M."/>
            <person name="Popova A.V."/>
            <person name="Shagin D.A."/>
            <person name="Shelenkov A.A."/>
            <person name="Mikhailova Y.V."/>
            <person name="Edelstein M.V."/>
        </authorList>
    </citation>
    <scope>NUCLEOTIDE SEQUENCE [LARGE SCALE GENOMIC DNA]</scope>
</reference>
<evidence type="ECO:0000313" key="2">
    <source>
        <dbReference type="EMBL" id="AYR04395.1"/>
    </source>
</evidence>
<proteinExistence type="predicted"/>
<accession>A0A4P1LUD9</accession>
<gene>
    <name evidence="2" type="ORF">ABPK482_gp50</name>
</gene>
<keyword evidence="1" id="KW-0812">Transmembrane</keyword>
<feature type="transmembrane region" description="Helical" evidence="1">
    <location>
        <begin position="31"/>
        <end position="59"/>
    </location>
</feature>
<sequence length="135" mass="14790">MRHPIGSHTYISSVSKHYLNRRFKLNIIDQFYAVLIYVWSGLDKLIVGAAATSFVVALLRTKKEDNKFSFIEALLCGIFTAIALVGMSFLGALTGIIVPETLTAGAAHVVAGFIGWYGTVRTMEYLEGKVSNDSN</sequence>
<protein>
    <submittedName>
        <fullName evidence="2">Holin</fullName>
    </submittedName>
</protein>